<protein>
    <submittedName>
        <fullName evidence="1">Uncharacterized protein</fullName>
    </submittedName>
</protein>
<evidence type="ECO:0000313" key="2">
    <source>
        <dbReference type="Proteomes" id="UP000588098"/>
    </source>
</evidence>
<sequence>MDLPDHWPPAAEPADMKLAQLCAINDQLASDVPLVEHVDREPAAQSCATCRTVATVRDRARALRDWPQYRKAVEALHAHRRATHPQGGADRRALVLTGQHTVRTTDGTVLRFFLASAAARAEADAGPSDPACGWEHATDFEFQRAYEDAQFDPQALASGELRPNVHRRQLPLDALAGPGGFFWSDGADEAGIMTTNGLAPGECGLSHLTDLPRSIGGAS</sequence>
<dbReference type="Proteomes" id="UP000588098">
    <property type="component" value="Unassembled WGS sequence"/>
</dbReference>
<gene>
    <name evidence="1" type="ORF">FHS42_006986</name>
</gene>
<name>A0A7W9V221_9ACTN</name>
<organism evidence="1 2">
    <name type="scientific">Streptomyces zagrosensis</name>
    <dbReference type="NCBI Taxonomy" id="1042984"/>
    <lineage>
        <taxon>Bacteria</taxon>
        <taxon>Bacillati</taxon>
        <taxon>Actinomycetota</taxon>
        <taxon>Actinomycetes</taxon>
        <taxon>Kitasatosporales</taxon>
        <taxon>Streptomycetaceae</taxon>
        <taxon>Streptomyces</taxon>
    </lineage>
</organism>
<keyword evidence="2" id="KW-1185">Reference proteome</keyword>
<evidence type="ECO:0000313" key="1">
    <source>
        <dbReference type="EMBL" id="MBB5939888.1"/>
    </source>
</evidence>
<comment type="caution">
    <text evidence="1">The sequence shown here is derived from an EMBL/GenBank/DDBJ whole genome shotgun (WGS) entry which is preliminary data.</text>
</comment>
<dbReference type="EMBL" id="JACHJL010000029">
    <property type="protein sequence ID" value="MBB5939888.1"/>
    <property type="molecule type" value="Genomic_DNA"/>
</dbReference>
<proteinExistence type="predicted"/>
<reference evidence="1 2" key="1">
    <citation type="submission" date="2020-08" db="EMBL/GenBank/DDBJ databases">
        <title>Genomic Encyclopedia of Type Strains, Phase III (KMG-III): the genomes of soil and plant-associated and newly described type strains.</title>
        <authorList>
            <person name="Whitman W."/>
        </authorList>
    </citation>
    <scope>NUCLEOTIDE SEQUENCE [LARGE SCALE GENOMIC DNA]</scope>
    <source>
        <strain evidence="1 2">CECT 8305</strain>
    </source>
</reference>
<accession>A0A7W9V221</accession>
<dbReference type="RefSeq" id="WP_184579576.1">
    <property type="nucleotide sequence ID" value="NZ_JACHJL010000029.1"/>
</dbReference>
<dbReference type="AlphaFoldDB" id="A0A7W9V221"/>